<evidence type="ECO:0000313" key="4">
    <source>
        <dbReference type="EMBL" id="KAF4408466.1"/>
    </source>
</evidence>
<protein>
    <recommendedName>
        <fullName evidence="3">DUF8017 domain-containing protein</fullName>
    </recommendedName>
</protein>
<evidence type="ECO:0000256" key="2">
    <source>
        <dbReference type="SAM" id="Phobius"/>
    </source>
</evidence>
<dbReference type="InterPro" id="IPR058330">
    <property type="entry name" value="DUF8017"/>
</dbReference>
<evidence type="ECO:0000256" key="1">
    <source>
        <dbReference type="SAM" id="MobiDB-lite"/>
    </source>
</evidence>
<comment type="caution">
    <text evidence="4">The sequence shown here is derived from an EMBL/GenBank/DDBJ whole genome shotgun (WGS) entry which is preliminary data.</text>
</comment>
<dbReference type="EMBL" id="WHPN01000272">
    <property type="protein sequence ID" value="KAF4408466.1"/>
    <property type="molecule type" value="Genomic_DNA"/>
</dbReference>
<gene>
    <name evidence="4" type="ORF">GCU69_14200</name>
</gene>
<accession>A0ABQ7FHH9</accession>
<dbReference type="Proteomes" id="UP000621266">
    <property type="component" value="Unassembled WGS sequence"/>
</dbReference>
<sequence>MWPGQQPPGGEQNPQDPNANPYAQPGNPQPNPYQQPQYQQPGYAPGGQPPNPYQQPTSQWASPGMPGAPQPPDEGRKTKITAIVAALAVVIAAGVTGFLVLGGDDDEKTKADKKPAASKSATAEPSAEETGDSGADVDNPRGGAPEVGPVIDGWQTVINQKRKNAFDVPESWTVESPGMSIGFEDTHSEEEIPPAVVMMSAPAFYEEEWCTSTSEGGYESSTALAAVGTKGAQGAKSLDNAAEVAAETWAYAAFDQDETGTRKVSKAKPFKSDHGISGSVSSATVTGVKKKDKCASDGKTFTVAYKDSKGDYAVWCLYAATGVEDEVADATIKKIMSSLRPLKSS</sequence>
<feature type="domain" description="DUF8017" evidence="3">
    <location>
        <begin position="149"/>
        <end position="343"/>
    </location>
</feature>
<evidence type="ECO:0000259" key="3">
    <source>
        <dbReference type="Pfam" id="PF26056"/>
    </source>
</evidence>
<name>A0ABQ7FHH9_9ACTN</name>
<feature type="compositionally biased region" description="Low complexity" evidence="1">
    <location>
        <begin position="1"/>
        <end position="26"/>
    </location>
</feature>
<dbReference type="RefSeq" id="WP_156206248.1">
    <property type="nucleotide sequence ID" value="NZ_WHPN01000272.1"/>
</dbReference>
<keyword evidence="2" id="KW-1133">Transmembrane helix</keyword>
<feature type="transmembrane region" description="Helical" evidence="2">
    <location>
        <begin position="80"/>
        <end position="101"/>
    </location>
</feature>
<dbReference type="Pfam" id="PF26056">
    <property type="entry name" value="DUF8017"/>
    <property type="match status" value="1"/>
</dbReference>
<keyword evidence="5" id="KW-1185">Reference proteome</keyword>
<evidence type="ECO:0000313" key="5">
    <source>
        <dbReference type="Proteomes" id="UP000621266"/>
    </source>
</evidence>
<dbReference type="SUPFAM" id="SSF81995">
    <property type="entry name" value="beta-sandwich domain of Sec23/24"/>
    <property type="match status" value="1"/>
</dbReference>
<reference evidence="4 5" key="1">
    <citation type="submission" date="2019-10" db="EMBL/GenBank/DDBJ databases">
        <title>Streptomyces tenebrisbrunneis sp.nov., an endogenous actinomycete isolated from of Lycium ruthenicum.</title>
        <authorList>
            <person name="Ma L."/>
        </authorList>
    </citation>
    <scope>NUCLEOTIDE SEQUENCE [LARGE SCALE GENOMIC DNA]</scope>
    <source>
        <strain evidence="4 5">TRM 66187</strain>
    </source>
</reference>
<proteinExistence type="predicted"/>
<organism evidence="4 5">
    <name type="scientific">Streptomyces lycii</name>
    <dbReference type="NCBI Taxonomy" id="2654337"/>
    <lineage>
        <taxon>Bacteria</taxon>
        <taxon>Bacillati</taxon>
        <taxon>Actinomycetota</taxon>
        <taxon>Actinomycetes</taxon>
        <taxon>Kitasatosporales</taxon>
        <taxon>Streptomycetaceae</taxon>
        <taxon>Streptomyces</taxon>
    </lineage>
</organism>
<feature type="region of interest" description="Disordered" evidence="1">
    <location>
        <begin position="101"/>
        <end position="149"/>
    </location>
</feature>
<keyword evidence="2" id="KW-0812">Transmembrane</keyword>
<keyword evidence="2" id="KW-0472">Membrane</keyword>
<feature type="region of interest" description="Disordered" evidence="1">
    <location>
        <begin position="1"/>
        <end position="77"/>
    </location>
</feature>
<feature type="compositionally biased region" description="Low complexity" evidence="1">
    <location>
        <begin position="34"/>
        <end position="43"/>
    </location>
</feature>